<protein>
    <submittedName>
        <fullName evidence="3">DedD</fullName>
    </submittedName>
</protein>
<name>A0A0J1GZ95_9GAMM</name>
<evidence type="ECO:0000313" key="3">
    <source>
        <dbReference type="EMBL" id="KLV04948.1"/>
    </source>
</evidence>
<dbReference type="Proteomes" id="UP000035909">
    <property type="component" value="Unassembled WGS sequence"/>
</dbReference>
<dbReference type="OrthoDB" id="7069135at2"/>
<dbReference type="PROSITE" id="PS51724">
    <property type="entry name" value="SPOR"/>
    <property type="match status" value="1"/>
</dbReference>
<accession>A0A0J1GZ95</accession>
<keyword evidence="4" id="KW-1185">Reference proteome</keyword>
<dbReference type="GO" id="GO:0032153">
    <property type="term" value="C:cell division site"/>
    <property type="evidence" value="ECO:0007669"/>
    <property type="project" value="TreeGrafter"/>
</dbReference>
<gene>
    <name evidence="3" type="ORF">ABT57_22715</name>
</gene>
<dbReference type="PATRIC" id="fig|320778.3.peg.4864"/>
<proteinExistence type="predicted"/>
<keyword evidence="1" id="KW-1133">Transmembrane helix</keyword>
<dbReference type="EMBL" id="LDOU01000030">
    <property type="protein sequence ID" value="KLV04948.1"/>
    <property type="molecule type" value="Genomic_DNA"/>
</dbReference>
<reference evidence="3 4" key="1">
    <citation type="submission" date="2015-05" db="EMBL/GenBank/DDBJ databases">
        <title>Photobacterium galathea sp. nov.</title>
        <authorList>
            <person name="Machado H."/>
            <person name="Gram L."/>
        </authorList>
    </citation>
    <scope>NUCLEOTIDE SEQUENCE [LARGE SCALE GENOMIC DNA]</scope>
    <source>
        <strain evidence="3 4">DSM 22954</strain>
    </source>
</reference>
<dbReference type="PANTHER" id="PTHR38687:SF1">
    <property type="entry name" value="CELL DIVISION PROTEIN DEDD"/>
    <property type="match status" value="1"/>
</dbReference>
<dbReference type="SUPFAM" id="SSF110997">
    <property type="entry name" value="Sporulation related repeat"/>
    <property type="match status" value="1"/>
</dbReference>
<feature type="transmembrane region" description="Helical" evidence="1">
    <location>
        <begin position="9"/>
        <end position="27"/>
    </location>
</feature>
<dbReference type="GO" id="GO:0032506">
    <property type="term" value="P:cytokinetic process"/>
    <property type="evidence" value="ECO:0007669"/>
    <property type="project" value="TreeGrafter"/>
</dbReference>
<comment type="caution">
    <text evidence="3">The sequence shown here is derived from an EMBL/GenBank/DDBJ whole genome shotgun (WGS) entry which is preliminary data.</text>
</comment>
<dbReference type="Gene3D" id="3.30.70.1070">
    <property type="entry name" value="Sporulation related repeat"/>
    <property type="match status" value="1"/>
</dbReference>
<keyword evidence="1" id="KW-0812">Transmembrane</keyword>
<feature type="domain" description="SPOR" evidence="2">
    <location>
        <begin position="128"/>
        <end position="207"/>
    </location>
</feature>
<keyword evidence="1" id="KW-0472">Membrane</keyword>
<sequence length="212" mass="23152">MASKFQSRLIGTIILVAIGVIFLPDLFDGKKQHYQEQFASIPLQPEMSEEVEFETIPEPEFADVSLPDEPVTVVIDDGEAAVEVSQAKPEARPAVKTEAPKVTEKVTAKVAEQPVKVAPVPETAPQVGNQDSGWVVQLGVFRNFDNAHSLVGRLREAGFQAHVFPKQPKKGDLARVVVGPDVSKEKLSGQLNELENLTGLKGRLLRFNPLNP</sequence>
<evidence type="ECO:0000313" key="4">
    <source>
        <dbReference type="Proteomes" id="UP000035909"/>
    </source>
</evidence>
<dbReference type="InterPro" id="IPR007730">
    <property type="entry name" value="SPOR-like_dom"/>
</dbReference>
<dbReference type="NCBIfam" id="NF008641">
    <property type="entry name" value="PRK11633.1"/>
    <property type="match status" value="1"/>
</dbReference>
<dbReference type="GO" id="GO:0042834">
    <property type="term" value="F:peptidoglycan binding"/>
    <property type="evidence" value="ECO:0007669"/>
    <property type="project" value="InterPro"/>
</dbReference>
<dbReference type="AlphaFoldDB" id="A0A0J1GZ95"/>
<dbReference type="STRING" id="320778.ABT57_22715"/>
<evidence type="ECO:0000256" key="1">
    <source>
        <dbReference type="SAM" id="Phobius"/>
    </source>
</evidence>
<dbReference type="Pfam" id="PF05036">
    <property type="entry name" value="SPOR"/>
    <property type="match status" value="1"/>
</dbReference>
<evidence type="ECO:0000259" key="2">
    <source>
        <dbReference type="PROSITE" id="PS51724"/>
    </source>
</evidence>
<dbReference type="GO" id="GO:0030428">
    <property type="term" value="C:cell septum"/>
    <property type="evidence" value="ECO:0007669"/>
    <property type="project" value="TreeGrafter"/>
</dbReference>
<dbReference type="RefSeq" id="WP_047887547.1">
    <property type="nucleotide sequence ID" value="NZ_CP071325.1"/>
</dbReference>
<organism evidence="3 4">
    <name type="scientific">Photobacterium ganghwense</name>
    <dbReference type="NCBI Taxonomy" id="320778"/>
    <lineage>
        <taxon>Bacteria</taxon>
        <taxon>Pseudomonadati</taxon>
        <taxon>Pseudomonadota</taxon>
        <taxon>Gammaproteobacteria</taxon>
        <taxon>Vibrionales</taxon>
        <taxon>Vibrionaceae</taxon>
        <taxon>Photobacterium</taxon>
    </lineage>
</organism>
<dbReference type="PANTHER" id="PTHR38687">
    <property type="entry name" value="CELL DIVISION PROTEIN DEDD-RELATED"/>
    <property type="match status" value="1"/>
</dbReference>
<dbReference type="InterPro" id="IPR036680">
    <property type="entry name" value="SPOR-like_sf"/>
</dbReference>
<dbReference type="InterPro" id="IPR052521">
    <property type="entry name" value="Cell_div_SPOR-domain"/>
</dbReference>